<dbReference type="PANTHER" id="PTHR10848">
    <property type="entry name" value="MEIOTIC RECOMBINATION PROTEIN SPO11"/>
    <property type="match status" value="1"/>
</dbReference>
<evidence type="ECO:0000313" key="16">
    <source>
        <dbReference type="EMBL" id="CQR49925.1"/>
    </source>
</evidence>
<dbReference type="Pfam" id="PF20768">
    <property type="entry name" value="Topo_VI_alpha"/>
    <property type="match status" value="1"/>
</dbReference>
<dbReference type="EMBL" id="CSTE01000002">
    <property type="protein sequence ID" value="CQR49925.1"/>
    <property type="molecule type" value="Genomic_DNA"/>
</dbReference>
<evidence type="ECO:0000313" key="17">
    <source>
        <dbReference type="Proteomes" id="UP000198902"/>
    </source>
</evidence>
<dbReference type="GO" id="GO:0005524">
    <property type="term" value="F:ATP binding"/>
    <property type="evidence" value="ECO:0007669"/>
    <property type="project" value="UniProtKB-KW"/>
</dbReference>
<comment type="function">
    <text evidence="11">Relaxes both positive and negative superturns and exhibits a strong decatenase activity.</text>
</comment>
<dbReference type="GO" id="GO:0003918">
    <property type="term" value="F:DNA topoisomerase type II (double strand cut, ATP-hydrolyzing) activity"/>
    <property type="evidence" value="ECO:0007669"/>
    <property type="project" value="UniProtKB-UniRule"/>
</dbReference>
<evidence type="ECO:0000259" key="13">
    <source>
        <dbReference type="Pfam" id="PF04406"/>
    </source>
</evidence>
<reference evidence="17" key="1">
    <citation type="submission" date="2015-03" db="EMBL/GenBank/DDBJ databases">
        <authorList>
            <person name="Urmite Genomes"/>
        </authorList>
    </citation>
    <scope>NUCLEOTIDE SEQUENCE [LARGE SCALE GENOMIC DNA]</scope>
    <source>
        <strain evidence="17">Arc-Hr</strain>
    </source>
</reference>
<dbReference type="SUPFAM" id="SSF56726">
    <property type="entry name" value="DNA topoisomerase IV, alpha subunit"/>
    <property type="match status" value="1"/>
</dbReference>
<evidence type="ECO:0000256" key="8">
    <source>
        <dbReference type="ARBA" id="ARBA00023029"/>
    </source>
</evidence>
<dbReference type="GO" id="GO:0003677">
    <property type="term" value="F:DNA binding"/>
    <property type="evidence" value="ECO:0007669"/>
    <property type="project" value="UniProtKB-UniRule"/>
</dbReference>
<name>A0A0D6JQS8_9EURY</name>
<evidence type="ECO:0000256" key="10">
    <source>
        <dbReference type="ARBA" id="ARBA00023235"/>
    </source>
</evidence>
<dbReference type="InterPro" id="IPR002815">
    <property type="entry name" value="Spo11/TopoVI_A"/>
</dbReference>
<comment type="cofactor">
    <cofactor evidence="2 11">
        <name>Mg(2+)</name>
        <dbReference type="ChEBI" id="CHEBI:18420"/>
    </cofactor>
</comment>
<feature type="binding site" evidence="11">
    <location>
        <position position="251"/>
    </location>
    <ligand>
        <name>Mg(2+)</name>
        <dbReference type="ChEBI" id="CHEBI:18420"/>
    </ligand>
</feature>
<keyword evidence="6 11" id="KW-0067">ATP-binding</keyword>
<evidence type="ECO:0000259" key="14">
    <source>
        <dbReference type="Pfam" id="PF20768"/>
    </source>
</evidence>
<dbReference type="Pfam" id="PF21180">
    <property type="entry name" value="TOP6A-Spo11_Toprim"/>
    <property type="match status" value="1"/>
</dbReference>
<evidence type="ECO:0000256" key="2">
    <source>
        <dbReference type="ARBA" id="ARBA00001946"/>
    </source>
</evidence>
<dbReference type="InterPro" id="IPR036078">
    <property type="entry name" value="Spo11/TopoVI_A_sf"/>
</dbReference>
<dbReference type="InterPro" id="IPR013049">
    <property type="entry name" value="Spo11/TopoVI_A_N"/>
</dbReference>
<dbReference type="InterPro" id="IPR049333">
    <property type="entry name" value="Topo_VI_alpha"/>
</dbReference>
<dbReference type="PRINTS" id="PR01550">
    <property type="entry name" value="TOP6AFAMILY"/>
</dbReference>
<dbReference type="FunFam" id="3.40.1360.10:FF:000011">
    <property type="entry name" value="Type 2 DNA topoisomerase 6 subunit A"/>
    <property type="match status" value="1"/>
</dbReference>
<comment type="similarity">
    <text evidence="3 11 12">Belongs to the TOP6A family.</text>
</comment>
<dbReference type="GO" id="GO:0000287">
    <property type="term" value="F:magnesium ion binding"/>
    <property type="evidence" value="ECO:0007669"/>
    <property type="project" value="UniProtKB-UniRule"/>
</dbReference>
<dbReference type="InterPro" id="IPR034136">
    <property type="entry name" value="TOPRIM_Topo6A/Spo11"/>
</dbReference>
<feature type="active site" description="O-(5'-phospho-DNA)-tyrosine intermediate" evidence="11 12">
    <location>
        <position position="101"/>
    </location>
</feature>
<comment type="subunit">
    <text evidence="11">Homodimer. Heterotetramer of two Top6A and two Top6B chains.</text>
</comment>
<feature type="domain" description="Spo11/DNA topoisomerase VI subunit A N-terminal" evidence="13">
    <location>
        <begin position="72"/>
        <end position="138"/>
    </location>
</feature>
<dbReference type="NCBIfam" id="NF003332">
    <property type="entry name" value="PRK04342.1-1"/>
    <property type="match status" value="1"/>
</dbReference>
<dbReference type="Pfam" id="PF04406">
    <property type="entry name" value="TP6A_N"/>
    <property type="match status" value="1"/>
</dbReference>
<keyword evidence="7 11" id="KW-0460">Magnesium</keyword>
<dbReference type="Proteomes" id="UP000198902">
    <property type="component" value="Unassembled WGS sequence"/>
</dbReference>
<feature type="domain" description="Topoisomerase 6 subunit A/Spo11 TOPRIM" evidence="15">
    <location>
        <begin position="194"/>
        <end position="360"/>
    </location>
</feature>
<dbReference type="AlphaFoldDB" id="A0A0D6JQS8"/>
<dbReference type="CDD" id="cd00223">
    <property type="entry name" value="TOPRIM_TopoIIB_SPO"/>
    <property type="match status" value="1"/>
</dbReference>
<evidence type="ECO:0000256" key="6">
    <source>
        <dbReference type="ARBA" id="ARBA00022840"/>
    </source>
</evidence>
<feature type="binding site" evidence="11">
    <location>
        <position position="199"/>
    </location>
    <ligand>
        <name>Mg(2+)</name>
        <dbReference type="ChEBI" id="CHEBI:18420"/>
    </ligand>
</feature>
<keyword evidence="8 11" id="KW-0799">Topoisomerase</keyword>
<dbReference type="HAMAP" id="MF_00132">
    <property type="entry name" value="Top6A"/>
    <property type="match status" value="1"/>
</dbReference>
<dbReference type="OrthoDB" id="5866at2157"/>
<comment type="catalytic activity">
    <reaction evidence="1 11 12">
        <text>ATP-dependent breakage, passage and rejoining of double-stranded DNA.</text>
        <dbReference type="EC" id="5.6.2.2"/>
    </reaction>
</comment>
<dbReference type="Gene3D" id="3.40.1360.10">
    <property type="match status" value="1"/>
</dbReference>
<keyword evidence="4 11" id="KW-0479">Metal-binding</keyword>
<sequence>MASERKTSEERTRERLIDLAAEFYDQFDAGEIPHMTLPTRTKSNIEYDEDANVWVYGDRTSKRSANSVRGARKLLKAAYTIEFLARQLDEDRSSTLRELYYISESWDNEEAHFSDQDESNKLIEDLEIVSEVKREDFHMRPEESGAKLMGPLKIREQTNRGDREIHCQLDVGQGGYQIPNNPDTIEFLEHDVEFVMCVETGGMRDRLVENGFDDDYNALVVHLGGQPARATRRITKRLHDELDLPVVVFTDGDPWSYRIFGSVAYGSIKSAHLSEYLATPEAKFVGIQPQDIVDYDLPTDPLADSDINALQSELEDPRFMSDYWTEQIELQLDIGKKAEQQALASRGLDFVTDEYLPTRLDEMGII</sequence>
<keyword evidence="9 11" id="KW-0238">DNA-binding</keyword>
<evidence type="ECO:0000256" key="1">
    <source>
        <dbReference type="ARBA" id="ARBA00000185"/>
    </source>
</evidence>
<dbReference type="PROSITE" id="PS52041">
    <property type="entry name" value="TOPO_IIB"/>
    <property type="match status" value="1"/>
</dbReference>
<dbReference type="RefSeq" id="WP_089777770.1">
    <property type="nucleotide sequence ID" value="NZ_CABLRR010000002.1"/>
</dbReference>
<dbReference type="GO" id="GO:0006260">
    <property type="term" value="P:DNA replication"/>
    <property type="evidence" value="ECO:0007669"/>
    <property type="project" value="UniProtKB-UniRule"/>
</dbReference>
<keyword evidence="10 11" id="KW-0413">Isomerase</keyword>
<dbReference type="Gene3D" id="1.10.10.10">
    <property type="entry name" value="Winged helix-like DNA-binding domain superfamily/Winged helix DNA-binding domain"/>
    <property type="match status" value="1"/>
</dbReference>
<feature type="domain" description="Type II DNA topoisomerase VI subunit A all-beta" evidence="14">
    <location>
        <begin position="142"/>
        <end position="191"/>
    </location>
</feature>
<dbReference type="InterPro" id="IPR004085">
    <property type="entry name" value="TopoVI_A"/>
</dbReference>
<keyword evidence="5 11" id="KW-0547">Nucleotide-binding</keyword>
<evidence type="ECO:0000256" key="5">
    <source>
        <dbReference type="ARBA" id="ARBA00022741"/>
    </source>
</evidence>
<evidence type="ECO:0000256" key="4">
    <source>
        <dbReference type="ARBA" id="ARBA00022723"/>
    </source>
</evidence>
<protein>
    <recommendedName>
        <fullName evidence="11">Type 2 DNA topoisomerase 6 subunit A</fullName>
        <ecNumber evidence="11">5.6.2.2</ecNumber>
    </recommendedName>
    <alternativeName>
        <fullName evidence="11">Type II DNA topoisomerase VI subunit A</fullName>
    </alternativeName>
</protein>
<evidence type="ECO:0000256" key="11">
    <source>
        <dbReference type="HAMAP-Rule" id="MF_00132"/>
    </source>
</evidence>
<gene>
    <name evidence="16" type="primary">TOP6A</name>
    <name evidence="11" type="synonym">top6A</name>
    <name evidence="16" type="ORF">BN996_01401</name>
</gene>
<dbReference type="InterPro" id="IPR036388">
    <property type="entry name" value="WH-like_DNA-bd_sf"/>
</dbReference>
<evidence type="ECO:0000256" key="3">
    <source>
        <dbReference type="ARBA" id="ARBA00006559"/>
    </source>
</evidence>
<keyword evidence="17" id="KW-1185">Reference proteome</keyword>
<proteinExistence type="inferred from homology"/>
<evidence type="ECO:0000256" key="12">
    <source>
        <dbReference type="PROSITE-ProRule" id="PRU01385"/>
    </source>
</evidence>
<dbReference type="GO" id="GO:0006265">
    <property type="term" value="P:DNA topological change"/>
    <property type="evidence" value="ECO:0007669"/>
    <property type="project" value="UniProtKB-UniRule"/>
</dbReference>
<evidence type="ECO:0000256" key="7">
    <source>
        <dbReference type="ARBA" id="ARBA00022842"/>
    </source>
</evidence>
<dbReference type="PRINTS" id="PR01552">
    <property type="entry name" value="TPISMRASE6A"/>
</dbReference>
<evidence type="ECO:0000259" key="15">
    <source>
        <dbReference type="Pfam" id="PF21180"/>
    </source>
</evidence>
<dbReference type="PANTHER" id="PTHR10848:SF0">
    <property type="entry name" value="MEIOTIC RECOMBINATION PROTEIN SPO11"/>
    <property type="match status" value="1"/>
</dbReference>
<dbReference type="EC" id="5.6.2.2" evidence="11"/>
<organism evidence="16 17">
    <name type="scientific">Haloferax massiliensis</name>
    <dbReference type="NCBI Taxonomy" id="1476858"/>
    <lineage>
        <taxon>Archaea</taxon>
        <taxon>Methanobacteriati</taxon>
        <taxon>Methanobacteriota</taxon>
        <taxon>Stenosarchaea group</taxon>
        <taxon>Halobacteria</taxon>
        <taxon>Halobacteriales</taxon>
        <taxon>Haloferacaceae</taxon>
        <taxon>Haloferax</taxon>
    </lineage>
</organism>
<accession>A0A0D6JQS8</accession>
<evidence type="ECO:0000256" key="9">
    <source>
        <dbReference type="ARBA" id="ARBA00023125"/>
    </source>
</evidence>
<dbReference type="GO" id="GO:0005694">
    <property type="term" value="C:chromosome"/>
    <property type="evidence" value="ECO:0007669"/>
    <property type="project" value="InterPro"/>
</dbReference>